<evidence type="ECO:0000256" key="2">
    <source>
        <dbReference type="SAM" id="SignalP"/>
    </source>
</evidence>
<sequence>MFRFRHPAVFTLLAAWAAASQASGVAVQVSDQAGNPLQDTVVYVEAEAGAALPKPLKGAEIEQKGLKFLPLVTVVQVGSKIEFPNNDRVRHHIYSFSPAHKFDQKLYSGTSASPQYFEKPGVVVLGCNIHDKMVAYVRVVETPYYGKTDGAGVVRIDVPAGGRYVLKAWHYNMAGGQPQEQPLAVKAGDALSSATFKLSMKPPSAEPAL</sequence>
<comment type="subcellular location">
    <subcellularLocation>
        <location evidence="1">Periplasm</location>
    </subcellularLocation>
</comment>
<dbReference type="AlphaFoldDB" id="A0A7X2IUR5"/>
<dbReference type="InterPro" id="IPR034242">
    <property type="entry name" value="MauL"/>
</dbReference>
<feature type="chain" id="PRO_5031146404" evidence="2">
    <location>
        <begin position="23"/>
        <end position="209"/>
    </location>
</feature>
<reference evidence="3 4" key="1">
    <citation type="submission" date="2019-11" db="EMBL/GenBank/DDBJ databases">
        <title>Novel species isolated from a subtropical stream in China.</title>
        <authorList>
            <person name="Lu H."/>
        </authorList>
    </citation>
    <scope>NUCLEOTIDE SEQUENCE [LARGE SCALE GENOMIC DNA]</scope>
    <source>
        <strain evidence="3 4">FT92W</strain>
    </source>
</reference>
<dbReference type="RefSeq" id="WP_154381404.1">
    <property type="nucleotide sequence ID" value="NZ_WKJJ01000028.1"/>
</dbReference>
<protein>
    <submittedName>
        <fullName evidence="3">Methylamine utilization protein</fullName>
    </submittedName>
</protein>
<dbReference type="SUPFAM" id="SSF49503">
    <property type="entry name" value="Cupredoxins"/>
    <property type="match status" value="1"/>
</dbReference>
<proteinExistence type="predicted"/>
<dbReference type="InterPro" id="IPR008972">
    <property type="entry name" value="Cupredoxin"/>
</dbReference>
<dbReference type="CDD" id="cd04221">
    <property type="entry name" value="MauL"/>
    <property type="match status" value="1"/>
</dbReference>
<dbReference type="Gene3D" id="2.60.40.420">
    <property type="entry name" value="Cupredoxins - blue copper proteins"/>
    <property type="match status" value="1"/>
</dbReference>
<dbReference type="GO" id="GO:0042597">
    <property type="term" value="C:periplasmic space"/>
    <property type="evidence" value="ECO:0007669"/>
    <property type="project" value="UniProtKB-SubCell"/>
</dbReference>
<keyword evidence="4" id="KW-1185">Reference proteome</keyword>
<comment type="caution">
    <text evidence="3">The sequence shown here is derived from an EMBL/GenBank/DDBJ whole genome shotgun (WGS) entry which is preliminary data.</text>
</comment>
<name>A0A7X2IUR5_9BURK</name>
<dbReference type="EMBL" id="WKJJ01000028">
    <property type="protein sequence ID" value="MRV76162.1"/>
    <property type="molecule type" value="Genomic_DNA"/>
</dbReference>
<accession>A0A7X2IUR5</accession>
<evidence type="ECO:0000313" key="4">
    <source>
        <dbReference type="Proteomes" id="UP000446768"/>
    </source>
</evidence>
<evidence type="ECO:0000313" key="3">
    <source>
        <dbReference type="EMBL" id="MRV76162.1"/>
    </source>
</evidence>
<evidence type="ECO:0000256" key="1">
    <source>
        <dbReference type="ARBA" id="ARBA00004418"/>
    </source>
</evidence>
<organism evidence="3 4">
    <name type="scientific">Pseudoduganella rivuli</name>
    <dbReference type="NCBI Taxonomy" id="2666085"/>
    <lineage>
        <taxon>Bacteria</taxon>
        <taxon>Pseudomonadati</taxon>
        <taxon>Pseudomonadota</taxon>
        <taxon>Betaproteobacteria</taxon>
        <taxon>Burkholderiales</taxon>
        <taxon>Oxalobacteraceae</taxon>
        <taxon>Telluria group</taxon>
        <taxon>Pseudoduganella</taxon>
    </lineage>
</organism>
<feature type="signal peptide" evidence="2">
    <location>
        <begin position="1"/>
        <end position="22"/>
    </location>
</feature>
<dbReference type="Proteomes" id="UP000446768">
    <property type="component" value="Unassembled WGS sequence"/>
</dbReference>
<keyword evidence="2" id="KW-0732">Signal</keyword>
<gene>
    <name evidence="3" type="ORF">GJ700_31085</name>
</gene>